<evidence type="ECO:0000313" key="2">
    <source>
        <dbReference type="Proteomes" id="UP000325081"/>
    </source>
</evidence>
<dbReference type="AlphaFoldDB" id="A0A5A7PJP9"/>
<sequence length="111" mass="12830">MVIQSLLRVPFKVELPSVQGSRPEMLEVIEGRNEAEKSDDVYSLMGFDVESDVLAIRPTFAKQELFTAKLSPLNNESDSFSVHVHLHHRLLLEMYFSKLQEFSRILHNLCR</sequence>
<name>A0A5A7PJP9_STRAF</name>
<protein>
    <submittedName>
        <fullName evidence="1">Surface presentation of antigens protein SpaO</fullName>
    </submittedName>
</protein>
<dbReference type="Proteomes" id="UP000325081">
    <property type="component" value="Unassembled WGS sequence"/>
</dbReference>
<dbReference type="EMBL" id="BKCP01004639">
    <property type="protein sequence ID" value="GER32848.1"/>
    <property type="molecule type" value="Genomic_DNA"/>
</dbReference>
<organism evidence="1 2">
    <name type="scientific">Striga asiatica</name>
    <name type="common">Asiatic witchweed</name>
    <name type="synonym">Buchnera asiatica</name>
    <dbReference type="NCBI Taxonomy" id="4170"/>
    <lineage>
        <taxon>Eukaryota</taxon>
        <taxon>Viridiplantae</taxon>
        <taxon>Streptophyta</taxon>
        <taxon>Embryophyta</taxon>
        <taxon>Tracheophyta</taxon>
        <taxon>Spermatophyta</taxon>
        <taxon>Magnoliopsida</taxon>
        <taxon>eudicotyledons</taxon>
        <taxon>Gunneridae</taxon>
        <taxon>Pentapetalae</taxon>
        <taxon>asterids</taxon>
        <taxon>lamiids</taxon>
        <taxon>Lamiales</taxon>
        <taxon>Orobanchaceae</taxon>
        <taxon>Buchnereae</taxon>
        <taxon>Striga</taxon>
    </lineage>
</organism>
<evidence type="ECO:0000313" key="1">
    <source>
        <dbReference type="EMBL" id="GER32848.1"/>
    </source>
</evidence>
<accession>A0A5A7PJP9</accession>
<comment type="caution">
    <text evidence="1">The sequence shown here is derived from an EMBL/GenBank/DDBJ whole genome shotgun (WGS) entry which is preliminary data.</text>
</comment>
<keyword evidence="2" id="KW-1185">Reference proteome</keyword>
<gene>
    <name evidence="1" type="ORF">STAS_08944</name>
</gene>
<proteinExistence type="predicted"/>
<reference evidence="2" key="1">
    <citation type="journal article" date="2019" name="Curr. Biol.">
        <title>Genome Sequence of Striga asiatica Provides Insight into the Evolution of Plant Parasitism.</title>
        <authorList>
            <person name="Yoshida S."/>
            <person name="Kim S."/>
            <person name="Wafula E.K."/>
            <person name="Tanskanen J."/>
            <person name="Kim Y.M."/>
            <person name="Honaas L."/>
            <person name="Yang Z."/>
            <person name="Spallek T."/>
            <person name="Conn C.E."/>
            <person name="Ichihashi Y."/>
            <person name="Cheong K."/>
            <person name="Cui S."/>
            <person name="Der J.P."/>
            <person name="Gundlach H."/>
            <person name="Jiao Y."/>
            <person name="Hori C."/>
            <person name="Ishida J.K."/>
            <person name="Kasahara H."/>
            <person name="Kiba T."/>
            <person name="Kim M.S."/>
            <person name="Koo N."/>
            <person name="Laohavisit A."/>
            <person name="Lee Y.H."/>
            <person name="Lumba S."/>
            <person name="McCourt P."/>
            <person name="Mortimer J.C."/>
            <person name="Mutuku J.M."/>
            <person name="Nomura T."/>
            <person name="Sasaki-Sekimoto Y."/>
            <person name="Seto Y."/>
            <person name="Wang Y."/>
            <person name="Wakatake T."/>
            <person name="Sakakibara H."/>
            <person name="Demura T."/>
            <person name="Yamaguchi S."/>
            <person name="Yoneyama K."/>
            <person name="Manabe R.I."/>
            <person name="Nelson D.C."/>
            <person name="Schulman A.H."/>
            <person name="Timko M.P."/>
            <person name="dePamphilis C.W."/>
            <person name="Choi D."/>
            <person name="Shirasu K."/>
        </authorList>
    </citation>
    <scope>NUCLEOTIDE SEQUENCE [LARGE SCALE GENOMIC DNA]</scope>
    <source>
        <strain evidence="2">cv. UVA1</strain>
    </source>
</reference>